<evidence type="ECO:0000256" key="3">
    <source>
        <dbReference type="ARBA" id="ARBA00022527"/>
    </source>
</evidence>
<dbReference type="PROSITE" id="PS50011">
    <property type="entry name" value="PROTEIN_KINASE_DOM"/>
    <property type="match status" value="1"/>
</dbReference>
<evidence type="ECO:0000313" key="12">
    <source>
        <dbReference type="EMBL" id="ODN89637.1"/>
    </source>
</evidence>
<name>A0A1E3IM12_9TREE</name>
<dbReference type="Pfam" id="PF00069">
    <property type="entry name" value="Pkinase"/>
    <property type="match status" value="1"/>
</dbReference>
<comment type="caution">
    <text evidence="12">The sequence shown here is derived from an EMBL/GenBank/DDBJ whole genome shotgun (WGS) entry which is preliminary data.</text>
</comment>
<comment type="similarity">
    <text evidence="1">Belongs to the protein kinase superfamily. CMGC Ser/Thr protein kinase family. CDC2/CDKX subfamily.</text>
</comment>
<feature type="compositionally biased region" description="Basic and acidic residues" evidence="10">
    <location>
        <begin position="427"/>
        <end position="440"/>
    </location>
</feature>
<comment type="catalytic activity">
    <reaction evidence="8">
        <text>L-threonyl-[protein] + ATP = O-phospho-L-threonyl-[protein] + ADP + H(+)</text>
        <dbReference type="Rhea" id="RHEA:46608"/>
        <dbReference type="Rhea" id="RHEA-COMP:11060"/>
        <dbReference type="Rhea" id="RHEA-COMP:11605"/>
        <dbReference type="ChEBI" id="CHEBI:15378"/>
        <dbReference type="ChEBI" id="CHEBI:30013"/>
        <dbReference type="ChEBI" id="CHEBI:30616"/>
        <dbReference type="ChEBI" id="CHEBI:61977"/>
        <dbReference type="ChEBI" id="CHEBI:456216"/>
        <dbReference type="EC" id="2.7.11.22"/>
    </reaction>
</comment>
<evidence type="ECO:0000256" key="9">
    <source>
        <dbReference type="ARBA" id="ARBA00048367"/>
    </source>
</evidence>
<keyword evidence="4" id="KW-0808">Transferase</keyword>
<organism evidence="12 13">
    <name type="scientific">Cryptococcus wingfieldii CBS 7118</name>
    <dbReference type="NCBI Taxonomy" id="1295528"/>
    <lineage>
        <taxon>Eukaryota</taxon>
        <taxon>Fungi</taxon>
        <taxon>Dikarya</taxon>
        <taxon>Basidiomycota</taxon>
        <taxon>Agaricomycotina</taxon>
        <taxon>Tremellomycetes</taxon>
        <taxon>Tremellales</taxon>
        <taxon>Cryptococcaceae</taxon>
        <taxon>Cryptococcus</taxon>
    </lineage>
</organism>
<dbReference type="GO" id="GO:0005524">
    <property type="term" value="F:ATP binding"/>
    <property type="evidence" value="ECO:0007669"/>
    <property type="project" value="UniProtKB-KW"/>
</dbReference>
<dbReference type="OrthoDB" id="1732493at2759"/>
<feature type="region of interest" description="Disordered" evidence="10">
    <location>
        <begin position="427"/>
        <end position="466"/>
    </location>
</feature>
<dbReference type="Gene3D" id="1.10.510.10">
    <property type="entry name" value="Transferase(Phosphotransferase) domain 1"/>
    <property type="match status" value="1"/>
</dbReference>
<evidence type="ECO:0000256" key="6">
    <source>
        <dbReference type="ARBA" id="ARBA00022777"/>
    </source>
</evidence>
<reference evidence="12 13" key="1">
    <citation type="submission" date="2016-06" db="EMBL/GenBank/DDBJ databases">
        <title>Evolution of pathogenesis and genome organization in the Tremellales.</title>
        <authorList>
            <person name="Cuomo C."/>
            <person name="Litvintseva A."/>
            <person name="Heitman J."/>
            <person name="Chen Y."/>
            <person name="Sun S."/>
            <person name="Springer D."/>
            <person name="Dromer F."/>
            <person name="Young S."/>
            <person name="Zeng Q."/>
            <person name="Chapman S."/>
            <person name="Gujja S."/>
            <person name="Saif S."/>
            <person name="Birren B."/>
        </authorList>
    </citation>
    <scope>NUCLEOTIDE SEQUENCE [LARGE SCALE GENOMIC DNA]</scope>
    <source>
        <strain evidence="12 13">CBS 7118</strain>
    </source>
</reference>
<dbReference type="SUPFAM" id="SSF56112">
    <property type="entry name" value="Protein kinase-like (PK-like)"/>
    <property type="match status" value="1"/>
</dbReference>
<dbReference type="AlphaFoldDB" id="A0A1E3IM12"/>
<feature type="compositionally biased region" description="Basic residues" evidence="10">
    <location>
        <begin position="52"/>
        <end position="63"/>
    </location>
</feature>
<gene>
    <name evidence="12" type="ORF">L198_06324</name>
</gene>
<keyword evidence="6 12" id="KW-0418">Kinase</keyword>
<keyword evidence="7" id="KW-0067">ATP-binding</keyword>
<evidence type="ECO:0000259" key="11">
    <source>
        <dbReference type="PROSITE" id="PS50011"/>
    </source>
</evidence>
<evidence type="ECO:0000256" key="4">
    <source>
        <dbReference type="ARBA" id="ARBA00022679"/>
    </source>
</evidence>
<proteinExistence type="inferred from homology"/>
<dbReference type="InterPro" id="IPR000719">
    <property type="entry name" value="Prot_kinase_dom"/>
</dbReference>
<feature type="compositionally biased region" description="Polar residues" evidence="10">
    <location>
        <begin position="92"/>
        <end position="104"/>
    </location>
</feature>
<dbReference type="CDD" id="cd07843">
    <property type="entry name" value="STKc_CDC2L1"/>
    <property type="match status" value="1"/>
</dbReference>
<dbReference type="EMBL" id="AWGH01000022">
    <property type="protein sequence ID" value="ODN89637.1"/>
    <property type="molecule type" value="Genomic_DNA"/>
</dbReference>
<dbReference type="InterPro" id="IPR011009">
    <property type="entry name" value="Kinase-like_dom_sf"/>
</dbReference>
<feature type="domain" description="Protein kinase" evidence="11">
    <location>
        <begin position="145"/>
        <end position="430"/>
    </location>
</feature>
<evidence type="ECO:0000256" key="7">
    <source>
        <dbReference type="ARBA" id="ARBA00022840"/>
    </source>
</evidence>
<evidence type="ECO:0000313" key="13">
    <source>
        <dbReference type="Proteomes" id="UP000094819"/>
    </source>
</evidence>
<feature type="compositionally biased region" description="Low complexity" evidence="10">
    <location>
        <begin position="105"/>
        <end position="133"/>
    </location>
</feature>
<dbReference type="FunFam" id="1.10.510.10:FF:000211">
    <property type="entry name" value="Cyclin-dependent kinase G-2"/>
    <property type="match status" value="1"/>
</dbReference>
<dbReference type="Gene3D" id="3.30.200.20">
    <property type="entry name" value="Phosphorylase Kinase, domain 1"/>
    <property type="match status" value="1"/>
</dbReference>
<protein>
    <recommendedName>
        <fullName evidence="2">cyclin-dependent kinase</fullName>
        <ecNumber evidence="2">2.7.11.22</ecNumber>
    </recommendedName>
</protein>
<evidence type="ECO:0000256" key="5">
    <source>
        <dbReference type="ARBA" id="ARBA00022741"/>
    </source>
</evidence>
<dbReference type="PROSITE" id="PS00108">
    <property type="entry name" value="PROTEIN_KINASE_ST"/>
    <property type="match status" value="1"/>
</dbReference>
<dbReference type="PANTHER" id="PTHR24056">
    <property type="entry name" value="CELL DIVISION PROTEIN KINASE"/>
    <property type="match status" value="1"/>
</dbReference>
<evidence type="ECO:0000256" key="1">
    <source>
        <dbReference type="ARBA" id="ARBA00006485"/>
    </source>
</evidence>
<dbReference type="GeneID" id="30195536"/>
<dbReference type="SMART" id="SM00220">
    <property type="entry name" value="S_TKc"/>
    <property type="match status" value="1"/>
</dbReference>
<keyword evidence="3" id="KW-0723">Serine/threonine-protein kinase</keyword>
<evidence type="ECO:0000256" key="10">
    <source>
        <dbReference type="SAM" id="MobiDB-lite"/>
    </source>
</evidence>
<feature type="region of interest" description="Disordered" evidence="10">
    <location>
        <begin position="1"/>
        <end position="133"/>
    </location>
</feature>
<feature type="compositionally biased region" description="Polar residues" evidence="10">
    <location>
        <begin position="1"/>
        <end position="28"/>
    </location>
</feature>
<dbReference type="InterPro" id="IPR050108">
    <property type="entry name" value="CDK"/>
</dbReference>
<accession>A0A1E3IM12</accession>
<dbReference type="PANTHER" id="PTHR24056:SF107">
    <property type="entry name" value="CYCLIN-DEPENDENT KINASE 11A-RELATED"/>
    <property type="match status" value="1"/>
</dbReference>
<dbReference type="EC" id="2.7.11.22" evidence="2"/>
<comment type="catalytic activity">
    <reaction evidence="9">
        <text>L-seryl-[protein] + ATP = O-phospho-L-seryl-[protein] + ADP + H(+)</text>
        <dbReference type="Rhea" id="RHEA:17989"/>
        <dbReference type="Rhea" id="RHEA-COMP:9863"/>
        <dbReference type="Rhea" id="RHEA-COMP:11604"/>
        <dbReference type="ChEBI" id="CHEBI:15378"/>
        <dbReference type="ChEBI" id="CHEBI:29999"/>
        <dbReference type="ChEBI" id="CHEBI:30616"/>
        <dbReference type="ChEBI" id="CHEBI:83421"/>
        <dbReference type="ChEBI" id="CHEBI:456216"/>
        <dbReference type="EC" id="2.7.11.22"/>
    </reaction>
</comment>
<dbReference type="RefSeq" id="XP_019029546.1">
    <property type="nucleotide sequence ID" value="XM_019178390.1"/>
</dbReference>
<dbReference type="GO" id="GO:0005634">
    <property type="term" value="C:nucleus"/>
    <property type="evidence" value="ECO:0007669"/>
    <property type="project" value="TreeGrafter"/>
</dbReference>
<evidence type="ECO:0000256" key="8">
    <source>
        <dbReference type="ARBA" id="ARBA00047811"/>
    </source>
</evidence>
<dbReference type="InterPro" id="IPR045267">
    <property type="entry name" value="CDK11/PITSLRE_STKc"/>
</dbReference>
<sequence>MEDQQPIASSSRHIQAIPTTDESQSPRSPSRKRLNLIENIGEEEPSSAPVTIKRRLIRPKKLRQVQDEPSPPLEEGRISGVSGQPPQEPSPDGSQATKPTPKQISRQPSPVASPSAPSFAPPRSRFAPPRSAHPSLVSCRSVFNYTRLNHIEEGTYGVVFRARCNDTGGIYALKKLKLEEEKQGFPITSLREIMALLSAGNHDNVVGIREIVVGDTLNQVFIVMPFIEHDLKTLLADMPHPFLQSEVKTIMLQLLSAVGHCHDNWILHRDLKTSNLLMNNRGQIKVADFGLARKFGEPLGDMTQLVVTLWYRSPELLLGSEEYSTAVDMWSIGCIFAELMQSEPLFPGRGEIDQINRIFSLLGRPNEESWPRYTSLPLVKKLHPVGPLYSTLRQRFKYLTSEGHNLLSSLLWYDPDRRISAEEGSRHPYFTEHPLPKHPDLFPSFPSQAAGERRHRSLASPQAPIREDMVTKNNLADLDALV</sequence>
<dbReference type="FunFam" id="3.30.200.20:FF:000054">
    <property type="entry name" value="Cyclin-dependent kinase 11B"/>
    <property type="match status" value="1"/>
</dbReference>
<dbReference type="Proteomes" id="UP000094819">
    <property type="component" value="Unassembled WGS sequence"/>
</dbReference>
<keyword evidence="13" id="KW-1185">Reference proteome</keyword>
<dbReference type="InterPro" id="IPR008271">
    <property type="entry name" value="Ser/Thr_kinase_AS"/>
</dbReference>
<keyword evidence="5" id="KW-0547">Nucleotide-binding</keyword>
<dbReference type="GO" id="GO:0007346">
    <property type="term" value="P:regulation of mitotic cell cycle"/>
    <property type="evidence" value="ECO:0007669"/>
    <property type="project" value="TreeGrafter"/>
</dbReference>
<dbReference type="GO" id="GO:0004693">
    <property type="term" value="F:cyclin-dependent protein serine/threonine kinase activity"/>
    <property type="evidence" value="ECO:0007669"/>
    <property type="project" value="UniProtKB-EC"/>
</dbReference>
<evidence type="ECO:0000256" key="2">
    <source>
        <dbReference type="ARBA" id="ARBA00012425"/>
    </source>
</evidence>